<dbReference type="Pfam" id="PF11799">
    <property type="entry name" value="IMS_C"/>
    <property type="match status" value="1"/>
</dbReference>
<name>A0A3G8EUQ3_SALET</name>
<dbReference type="PANTHER" id="PTHR11076:SF34">
    <property type="entry name" value="PROTEIN UMUC"/>
    <property type="match status" value="1"/>
</dbReference>
<dbReference type="Pfam" id="PF11798">
    <property type="entry name" value="IMS_HHH"/>
    <property type="match status" value="1"/>
</dbReference>
<dbReference type="InterPro" id="IPR050116">
    <property type="entry name" value="DNA_polymerase-Y"/>
</dbReference>
<sequence length="138" mass="15453">MVALTAENRNRILKLLGLQPVGEVWGVGRRLTEKLNALGINTALQLAQANTAFIRKNFSVILERTVRELNGESCISLEEAPPAKQQIVCSRSFGERITDKDAMHQAVVQYAERAAEKLRGELQYCRQVTTFVRTSPLQ</sequence>
<dbReference type="AlphaFoldDB" id="A0A3G8EUQ3"/>
<geneLocation type="plasmid" evidence="3">
    <name>pSa44-CIP-CRO</name>
</geneLocation>
<dbReference type="InterPro" id="IPR024728">
    <property type="entry name" value="PolY_HhH_motif"/>
</dbReference>
<dbReference type="PANTHER" id="PTHR11076">
    <property type="entry name" value="DNA REPAIR POLYMERASE UMUC / TRANSFERASE FAMILY MEMBER"/>
    <property type="match status" value="1"/>
</dbReference>
<keyword evidence="3" id="KW-0548">Nucleotidyltransferase</keyword>
<reference evidence="3" key="1">
    <citation type="submission" date="2018-06" db="EMBL/GenBank/DDBJ databases">
        <title>Plasmids in strain Sa44.</title>
        <authorList>
            <person name="Chen K."/>
            <person name="Chen S."/>
        </authorList>
    </citation>
    <scope>NUCLEOTIDE SEQUENCE</scope>
    <source>
        <strain evidence="3">3-5</strain>
        <plasmid evidence="3">pSa44-CIP-CRO</plasmid>
    </source>
</reference>
<protein>
    <submittedName>
        <fullName evidence="3">DNA polymerase IV 1</fullName>
        <ecNumber evidence="3">2.7.7.7</ecNumber>
    </submittedName>
</protein>
<organism evidence="3">
    <name type="scientific">Salmonella enterica subsp. enterica serovar London</name>
    <dbReference type="NCBI Taxonomy" id="149390"/>
    <lineage>
        <taxon>Bacteria</taxon>
        <taxon>Pseudomonadati</taxon>
        <taxon>Pseudomonadota</taxon>
        <taxon>Gammaproteobacteria</taxon>
        <taxon>Enterobacterales</taxon>
        <taxon>Enterobacteriaceae</taxon>
        <taxon>Salmonella</taxon>
    </lineage>
</organism>
<dbReference type="GO" id="GO:0009432">
    <property type="term" value="P:SOS response"/>
    <property type="evidence" value="ECO:0007669"/>
    <property type="project" value="TreeGrafter"/>
</dbReference>
<dbReference type="SUPFAM" id="SSF56672">
    <property type="entry name" value="DNA/RNA polymerases"/>
    <property type="match status" value="1"/>
</dbReference>
<dbReference type="EMBL" id="MH430881">
    <property type="protein sequence ID" value="AZF85411.1"/>
    <property type="molecule type" value="Genomic_DNA"/>
</dbReference>
<dbReference type="GO" id="GO:0003887">
    <property type="term" value="F:DNA-directed DNA polymerase activity"/>
    <property type="evidence" value="ECO:0007669"/>
    <property type="project" value="UniProtKB-EC"/>
</dbReference>
<dbReference type="Gene3D" id="1.10.150.20">
    <property type="entry name" value="5' to 3' exonuclease, C-terminal subdomain"/>
    <property type="match status" value="1"/>
</dbReference>
<dbReference type="GO" id="GO:0003684">
    <property type="term" value="F:damaged DNA binding"/>
    <property type="evidence" value="ECO:0007669"/>
    <property type="project" value="InterPro"/>
</dbReference>
<dbReference type="GO" id="GO:0005829">
    <property type="term" value="C:cytosol"/>
    <property type="evidence" value="ECO:0007669"/>
    <property type="project" value="TreeGrafter"/>
</dbReference>
<evidence type="ECO:0000256" key="1">
    <source>
        <dbReference type="ARBA" id="ARBA00010945"/>
    </source>
</evidence>
<dbReference type="GO" id="GO:0042276">
    <property type="term" value="P:error-prone translesion synthesis"/>
    <property type="evidence" value="ECO:0007669"/>
    <property type="project" value="TreeGrafter"/>
</dbReference>
<evidence type="ECO:0000313" key="3">
    <source>
        <dbReference type="EMBL" id="AZF85411.1"/>
    </source>
</evidence>
<keyword evidence="3" id="KW-0808">Transferase</keyword>
<dbReference type="InterPro" id="IPR043502">
    <property type="entry name" value="DNA/RNA_pol_sf"/>
</dbReference>
<dbReference type="GO" id="GO:0006281">
    <property type="term" value="P:DNA repair"/>
    <property type="evidence" value="ECO:0007669"/>
    <property type="project" value="InterPro"/>
</dbReference>
<keyword evidence="3" id="KW-0614">Plasmid</keyword>
<comment type="similarity">
    <text evidence="1">Belongs to the DNA polymerase type-Y family.</text>
</comment>
<proteinExistence type="inferred from homology"/>
<dbReference type="InterPro" id="IPR017961">
    <property type="entry name" value="DNA_pol_Y-fam_little_finger"/>
</dbReference>
<evidence type="ECO:0000259" key="2">
    <source>
        <dbReference type="Pfam" id="PF11799"/>
    </source>
</evidence>
<accession>A0A3G8EUQ3</accession>
<gene>
    <name evidence="3" type="primary">dinB1_2</name>
    <name evidence="3" type="ORF">KADIGFNM_00074</name>
</gene>
<dbReference type="EC" id="2.7.7.7" evidence="3"/>
<feature type="domain" description="DNA polymerase Y-family little finger" evidence="2">
    <location>
        <begin position="84"/>
        <end position="136"/>
    </location>
</feature>